<dbReference type="GO" id="GO:0009251">
    <property type="term" value="P:glucan catabolic process"/>
    <property type="evidence" value="ECO:0007669"/>
    <property type="project" value="TreeGrafter"/>
</dbReference>
<dbReference type="GO" id="GO:0004338">
    <property type="term" value="F:glucan exo-1,3-beta-glucosidase activity"/>
    <property type="evidence" value="ECO:0007669"/>
    <property type="project" value="UniProtKB-EC"/>
</dbReference>
<dbReference type="EC" id="3.2.1.58" evidence="9"/>
<evidence type="ECO:0000256" key="2">
    <source>
        <dbReference type="ARBA" id="ARBA00005641"/>
    </source>
</evidence>
<evidence type="ECO:0000259" key="11">
    <source>
        <dbReference type="Pfam" id="PF00150"/>
    </source>
</evidence>
<dbReference type="FunFam" id="3.20.20.80:FF:000033">
    <property type="entry name" value="Glucan 1,3-beta-glucosidase A"/>
    <property type="match status" value="1"/>
</dbReference>
<dbReference type="GO" id="GO:0009986">
    <property type="term" value="C:cell surface"/>
    <property type="evidence" value="ECO:0007669"/>
    <property type="project" value="TreeGrafter"/>
</dbReference>
<dbReference type="AlphaFoldDB" id="E4ZJ41"/>
<dbReference type="Pfam" id="PF00150">
    <property type="entry name" value="Cellulase"/>
    <property type="match status" value="1"/>
</dbReference>
<keyword evidence="6 10" id="KW-0326">Glycosidase</keyword>
<evidence type="ECO:0000256" key="1">
    <source>
        <dbReference type="ARBA" id="ARBA00004613"/>
    </source>
</evidence>
<dbReference type="InParanoid" id="E4ZJ41"/>
<keyword evidence="7" id="KW-0961">Cell wall biogenesis/degradation</keyword>
<keyword evidence="3" id="KW-0964">Secreted</keyword>
<dbReference type="PANTHER" id="PTHR31297:SF1">
    <property type="entry name" value="GLUCAN 1,3-BETA-GLUCOSIDASE I_II-RELATED"/>
    <property type="match status" value="1"/>
</dbReference>
<comment type="subcellular location">
    <subcellularLocation>
        <location evidence="1">Secreted</location>
    </subcellularLocation>
</comment>
<protein>
    <recommendedName>
        <fullName evidence="9">glucan 1,3-beta-glucosidase</fullName>
        <ecNumber evidence="9">3.2.1.58</ecNumber>
    </recommendedName>
</protein>
<dbReference type="InterPro" id="IPR017853">
    <property type="entry name" value="GH"/>
</dbReference>
<evidence type="ECO:0000256" key="3">
    <source>
        <dbReference type="ARBA" id="ARBA00022525"/>
    </source>
</evidence>
<evidence type="ECO:0000256" key="6">
    <source>
        <dbReference type="ARBA" id="ARBA00023295"/>
    </source>
</evidence>
<dbReference type="OrthoDB" id="62120at2759"/>
<sequence>MSKRETLAQPSGNSREDEVWVGWYLTSRGGTKLRRWTARTNDVIAKDSLTTMVLGIQVRCLAFSLRPPPSFSHCPPLFIIMPCLGRLRASEWHLNGIIPRSLGIIASTTHDYAPSTRRLPTRYFLDMYLQVGTVECRYYAGLAATQDGSHISHSHGKAEVLTRSKTLSIFWKLCLEEWARMYTSRQSPHPLALSKSVQLALRRCVTGLGGKLSSLVYGTGVGLDPEYAYCKRPRAENIVNMVGHWTITAAVGILASIANASPLDHINLKRAPRFDFDGQKVRGVNTGGWFVLEPWITPSIFEGNNAVDEYTFCQQLGADAARSRLQAHWNSWITQDDFNQMAAAGLNFVRIPIGYWSVIPREGDPYVTGAYDKLADALDWASAAGLKVMIDLHTAPESQNGFDNSGKYGNVGWTQGDSVQHTIRVLNKIRDDHANHPAVASIELLNEPLGPNLDMNVVRQFYMDGWGNLRDSNVAVAFHDAFQGVTSWNNWGAGMWHLLLDTHHYEIFDNNAVRMSIDDHVRTACDFGNQMASTGKWTIAGEWTGGITDCAKWLNGKNKGARYDGTYNGAAWTGDCTGKSTGTVAGLSEADKTNVGRFIEAQLDAYEKASGWIFWTWKTEGAPEWDMQALLAAGIFPQPLTARKYPGQCG</sequence>
<name>E4ZJ41_LEPMJ</name>
<organism evidence="13">
    <name type="scientific">Leptosphaeria maculans (strain JN3 / isolate v23.1.3 / race Av1-4-5-6-7-8)</name>
    <name type="common">Blackleg fungus</name>
    <name type="synonym">Phoma lingam</name>
    <dbReference type="NCBI Taxonomy" id="985895"/>
    <lineage>
        <taxon>Eukaryota</taxon>
        <taxon>Fungi</taxon>
        <taxon>Dikarya</taxon>
        <taxon>Ascomycota</taxon>
        <taxon>Pezizomycotina</taxon>
        <taxon>Dothideomycetes</taxon>
        <taxon>Pleosporomycetidae</taxon>
        <taxon>Pleosporales</taxon>
        <taxon>Pleosporineae</taxon>
        <taxon>Leptosphaeriaceae</taxon>
        <taxon>Plenodomus</taxon>
        <taxon>Plenodomus lingam/Leptosphaeria maculans species complex</taxon>
    </lineage>
</organism>
<keyword evidence="13" id="KW-1185">Reference proteome</keyword>
<dbReference type="STRING" id="985895.E4ZJ41"/>
<dbReference type="CAZy" id="GH5">
    <property type="family name" value="Glycoside Hydrolase Family 5"/>
</dbReference>
<dbReference type="InterPro" id="IPR001547">
    <property type="entry name" value="Glyco_hydro_5"/>
</dbReference>
<dbReference type="Proteomes" id="UP000002668">
    <property type="component" value="Genome"/>
</dbReference>
<comment type="similarity">
    <text evidence="2 10">Belongs to the glycosyl hydrolase 5 (cellulase A) family.</text>
</comment>
<evidence type="ECO:0000313" key="13">
    <source>
        <dbReference type="Proteomes" id="UP000002668"/>
    </source>
</evidence>
<gene>
    <name evidence="12" type="ORF">LEMA_P069800.1</name>
</gene>
<accession>E4ZJ41</accession>
<keyword evidence="4" id="KW-0732">Signal</keyword>
<evidence type="ECO:0000256" key="4">
    <source>
        <dbReference type="ARBA" id="ARBA00022729"/>
    </source>
</evidence>
<dbReference type="FunCoup" id="E4ZJ41">
    <property type="interactions" value="103"/>
</dbReference>
<dbReference type="PANTHER" id="PTHR31297">
    <property type="entry name" value="GLUCAN ENDO-1,6-BETA-GLUCOSIDASE B"/>
    <property type="match status" value="1"/>
</dbReference>
<proteinExistence type="inferred from homology"/>
<evidence type="ECO:0000313" key="12">
    <source>
        <dbReference type="EMBL" id="CBX91472.1"/>
    </source>
</evidence>
<evidence type="ECO:0000256" key="7">
    <source>
        <dbReference type="ARBA" id="ARBA00023316"/>
    </source>
</evidence>
<keyword evidence="5 10" id="KW-0378">Hydrolase</keyword>
<evidence type="ECO:0000256" key="9">
    <source>
        <dbReference type="ARBA" id="ARBA00038929"/>
    </source>
</evidence>
<dbReference type="GeneID" id="13288101"/>
<dbReference type="Gene3D" id="3.20.20.80">
    <property type="entry name" value="Glycosidases"/>
    <property type="match status" value="1"/>
</dbReference>
<dbReference type="EMBL" id="FP929072">
    <property type="protein sequence ID" value="CBX91472.1"/>
    <property type="molecule type" value="Genomic_DNA"/>
</dbReference>
<dbReference type="SUPFAM" id="SSF51445">
    <property type="entry name" value="(Trans)glycosidases"/>
    <property type="match status" value="1"/>
</dbReference>
<dbReference type="InterPro" id="IPR050386">
    <property type="entry name" value="Glycosyl_hydrolase_5"/>
</dbReference>
<evidence type="ECO:0000256" key="8">
    <source>
        <dbReference type="ARBA" id="ARBA00036824"/>
    </source>
</evidence>
<dbReference type="VEuPathDB" id="FungiDB:LEMA_P069800.1"/>
<evidence type="ECO:0000256" key="10">
    <source>
        <dbReference type="RuleBase" id="RU361153"/>
    </source>
</evidence>
<dbReference type="HOGENOM" id="CLU_421543_0_0_1"/>
<dbReference type="GO" id="GO:0071555">
    <property type="term" value="P:cell wall organization"/>
    <property type="evidence" value="ECO:0007669"/>
    <property type="project" value="UniProtKB-KW"/>
</dbReference>
<comment type="catalytic activity">
    <reaction evidence="8">
        <text>Successive hydrolysis of beta-D-glucose units from the non-reducing ends of (1-&gt;3)-beta-D-glucans, releasing alpha-glucose.</text>
        <dbReference type="EC" id="3.2.1.58"/>
    </reaction>
</comment>
<dbReference type="GO" id="GO:0005576">
    <property type="term" value="C:extracellular region"/>
    <property type="evidence" value="ECO:0007669"/>
    <property type="project" value="UniProtKB-SubCell"/>
</dbReference>
<feature type="domain" description="Glycoside hydrolase family 5" evidence="11">
    <location>
        <begin position="324"/>
        <end position="454"/>
    </location>
</feature>
<dbReference type="eggNOG" id="ENOG502QPYU">
    <property type="taxonomic scope" value="Eukaryota"/>
</dbReference>
<reference evidence="13" key="1">
    <citation type="journal article" date="2011" name="Nat. Commun.">
        <title>Effector diversification within compartments of the Leptosphaeria maculans genome affected by Repeat-Induced Point mutations.</title>
        <authorList>
            <person name="Rouxel T."/>
            <person name="Grandaubert J."/>
            <person name="Hane J.K."/>
            <person name="Hoede C."/>
            <person name="van de Wouw A.P."/>
            <person name="Couloux A."/>
            <person name="Dominguez V."/>
            <person name="Anthouard V."/>
            <person name="Bally P."/>
            <person name="Bourras S."/>
            <person name="Cozijnsen A.J."/>
            <person name="Ciuffetti L.M."/>
            <person name="Degrave A."/>
            <person name="Dilmaghani A."/>
            <person name="Duret L."/>
            <person name="Fudal I."/>
            <person name="Goodwin S.B."/>
            <person name="Gout L."/>
            <person name="Glaser N."/>
            <person name="Linglin J."/>
            <person name="Kema G.H.J."/>
            <person name="Lapalu N."/>
            <person name="Lawrence C.B."/>
            <person name="May K."/>
            <person name="Meyer M."/>
            <person name="Ollivier B."/>
            <person name="Poulain J."/>
            <person name="Schoch C.L."/>
            <person name="Simon A."/>
            <person name="Spatafora J.W."/>
            <person name="Stachowiak A."/>
            <person name="Turgeon B.G."/>
            <person name="Tyler B.M."/>
            <person name="Vincent D."/>
            <person name="Weissenbach J."/>
            <person name="Amselem J."/>
            <person name="Quesneville H."/>
            <person name="Oliver R.P."/>
            <person name="Wincker P."/>
            <person name="Balesdent M.-H."/>
            <person name="Howlett B.J."/>
        </authorList>
    </citation>
    <scope>NUCLEOTIDE SEQUENCE [LARGE SCALE GENOMIC DNA]</scope>
    <source>
        <strain evidence="13">JN3 / isolate v23.1.3 / race Av1-4-5-6-7-8</strain>
    </source>
</reference>
<evidence type="ECO:0000256" key="5">
    <source>
        <dbReference type="ARBA" id="ARBA00022801"/>
    </source>
</evidence>